<evidence type="ECO:0000313" key="2">
    <source>
        <dbReference type="Proteomes" id="UP000501648"/>
    </source>
</evidence>
<dbReference type="AlphaFoldDB" id="A0A6M3ZXQ3"/>
<dbReference type="EMBL" id="CP008956">
    <property type="protein sequence ID" value="QJQ03455.1"/>
    <property type="molecule type" value="Genomic_DNA"/>
</dbReference>
<organism evidence="1 2">
    <name type="scientific">Herbaspirillum rubrisubalbicans Os34</name>
    <dbReference type="NCBI Taxonomy" id="1235827"/>
    <lineage>
        <taxon>Bacteria</taxon>
        <taxon>Pseudomonadati</taxon>
        <taxon>Pseudomonadota</taxon>
        <taxon>Betaproteobacteria</taxon>
        <taxon>Burkholderiales</taxon>
        <taxon>Oxalobacteraceae</taxon>
        <taxon>Herbaspirillum</taxon>
    </lineage>
</organism>
<dbReference type="RefSeq" id="WP_017455005.1">
    <property type="nucleotide sequence ID" value="NZ_CP008956.1"/>
</dbReference>
<accession>A0A6M3ZXQ3</accession>
<proteinExistence type="predicted"/>
<name>A0A6M3ZXQ3_9BURK</name>
<reference evidence="1 2" key="1">
    <citation type="journal article" date="2012" name="J. Bacteriol.">
        <title>Genome sequence of the pathogenic Herbaspirillum seropedicae strain Os34, isolated from rice roots.</title>
        <authorList>
            <person name="Ye W."/>
            <person name="Ye S."/>
            <person name="Liu J."/>
            <person name="Chang S."/>
            <person name="Chen M."/>
            <person name="Zhu B."/>
            <person name="Guo L."/>
            <person name="An Q."/>
        </authorList>
    </citation>
    <scope>NUCLEOTIDE SEQUENCE [LARGE SCALE GENOMIC DNA]</scope>
    <source>
        <strain evidence="1 2">Os34</strain>
    </source>
</reference>
<protein>
    <submittedName>
        <fullName evidence="1">Uncharacterized protein</fullName>
    </submittedName>
</protein>
<dbReference type="Proteomes" id="UP000501648">
    <property type="component" value="Chromosome"/>
</dbReference>
<evidence type="ECO:0000313" key="1">
    <source>
        <dbReference type="EMBL" id="QJQ03455.1"/>
    </source>
</evidence>
<gene>
    <name evidence="1" type="ORF">C798_25430</name>
</gene>
<sequence>MPNAPADPKTAAEIMVSANQPITISMMNSVPNGGGCDVSGSFTPEEGRNYEVRAQMEKGGNYCSMKLAELAPIPRPLPLKRAKVCKKSP</sequence>